<name>B2WPP1_PYRTR</name>
<evidence type="ECO:0000313" key="2">
    <source>
        <dbReference type="Proteomes" id="UP000001471"/>
    </source>
</evidence>
<gene>
    <name evidence="1" type="ORF">PTRG_11908</name>
</gene>
<dbReference type="OMA" id="CHEKERS"/>
<reference evidence="2" key="1">
    <citation type="journal article" date="2013" name="G3 (Bethesda)">
        <title>Comparative genomics of a plant-pathogenic fungus, Pyrenophora tritici-repentis, reveals transduplication and the impact of repeat elements on pathogenicity and population divergence.</title>
        <authorList>
            <person name="Manning V.A."/>
            <person name="Pandelova I."/>
            <person name="Dhillon B."/>
            <person name="Wilhelm L.J."/>
            <person name="Goodwin S.B."/>
            <person name="Berlin A.M."/>
            <person name="Figueroa M."/>
            <person name="Freitag M."/>
            <person name="Hane J.K."/>
            <person name="Henrissat B."/>
            <person name="Holman W.H."/>
            <person name="Kodira C.D."/>
            <person name="Martin J."/>
            <person name="Oliver R.P."/>
            <person name="Robbertse B."/>
            <person name="Schackwitz W."/>
            <person name="Schwartz D.C."/>
            <person name="Spatafora J.W."/>
            <person name="Turgeon B.G."/>
            <person name="Yandava C."/>
            <person name="Young S."/>
            <person name="Zhou S."/>
            <person name="Zeng Q."/>
            <person name="Grigoriev I.V."/>
            <person name="Ma L.-J."/>
            <person name="Ciuffetti L.M."/>
        </authorList>
    </citation>
    <scope>NUCLEOTIDE SEQUENCE [LARGE SCALE GENOMIC DNA]</scope>
    <source>
        <strain evidence="2">Pt-1C-BFP</strain>
    </source>
</reference>
<sequence length="84" mass="9295">MGVFGLGGQSGLFGSKIGPEISRLSIEVVWELREERDEREDGPLLPLSESVSLDHEKERLYLFFENGVFVSGEPDGVTTPIGMR</sequence>
<dbReference type="Proteomes" id="UP000001471">
    <property type="component" value="Unassembled WGS sequence"/>
</dbReference>
<organism evidence="1 2">
    <name type="scientific">Pyrenophora tritici-repentis (strain Pt-1C-BFP)</name>
    <name type="common">Wheat tan spot fungus</name>
    <name type="synonym">Drechslera tritici-repentis</name>
    <dbReference type="NCBI Taxonomy" id="426418"/>
    <lineage>
        <taxon>Eukaryota</taxon>
        <taxon>Fungi</taxon>
        <taxon>Dikarya</taxon>
        <taxon>Ascomycota</taxon>
        <taxon>Pezizomycotina</taxon>
        <taxon>Dothideomycetes</taxon>
        <taxon>Pleosporomycetidae</taxon>
        <taxon>Pleosporales</taxon>
        <taxon>Pleosporineae</taxon>
        <taxon>Pleosporaceae</taxon>
        <taxon>Pyrenophora</taxon>
    </lineage>
</organism>
<protein>
    <submittedName>
        <fullName evidence="1">Uncharacterized protein</fullName>
    </submittedName>
</protein>
<dbReference type="HOGENOM" id="CLU_193194_0_0_1"/>
<dbReference type="EMBL" id="DS231638">
    <property type="protein sequence ID" value="EDU46107.1"/>
    <property type="molecule type" value="Genomic_DNA"/>
</dbReference>
<evidence type="ECO:0000313" key="1">
    <source>
        <dbReference type="EMBL" id="EDU46107.1"/>
    </source>
</evidence>
<accession>B2WPP1</accession>
<proteinExistence type="predicted"/>
<dbReference type="AlphaFoldDB" id="B2WPP1"/>
<dbReference type="InParanoid" id="B2WPP1"/>